<dbReference type="InterPro" id="IPR011042">
    <property type="entry name" value="6-blade_b-propeller_TolB-like"/>
</dbReference>
<dbReference type="InterPro" id="IPR011659">
    <property type="entry name" value="WD40"/>
</dbReference>
<evidence type="ECO:0000313" key="2">
    <source>
        <dbReference type="Proteomes" id="UP000070433"/>
    </source>
</evidence>
<dbReference type="AlphaFoldDB" id="A0A127JSH6"/>
<dbReference type="PANTHER" id="PTHR32161:SF8">
    <property type="entry name" value="DPP6 N-TERMINAL DOMAIN-LIKE PROTEIN"/>
    <property type="match status" value="1"/>
</dbReference>
<protein>
    <submittedName>
        <fullName evidence="1">Uncharacterized protein</fullName>
    </submittedName>
</protein>
<keyword evidence="2" id="KW-1185">Reference proteome</keyword>
<dbReference type="RefSeq" id="WP_082792935.1">
    <property type="nucleotide sequence ID" value="NZ_CP010951.1"/>
</dbReference>
<dbReference type="Gene3D" id="2.120.10.30">
    <property type="entry name" value="TolB, C-terminal domain"/>
    <property type="match status" value="4"/>
</dbReference>
<organism evidence="1 2">
    <name type="scientific">Ramlibacter tataouinensis</name>
    <dbReference type="NCBI Taxonomy" id="94132"/>
    <lineage>
        <taxon>Bacteria</taxon>
        <taxon>Pseudomonadati</taxon>
        <taxon>Pseudomonadota</taxon>
        <taxon>Betaproteobacteria</taxon>
        <taxon>Burkholderiales</taxon>
        <taxon>Comamonadaceae</taxon>
        <taxon>Ramlibacter</taxon>
    </lineage>
</organism>
<dbReference type="Proteomes" id="UP000070433">
    <property type="component" value="Chromosome"/>
</dbReference>
<dbReference type="PANTHER" id="PTHR32161">
    <property type="entry name" value="DPP6 N-TERMINAL DOMAIN-LIKE PROTEIN"/>
    <property type="match status" value="1"/>
</dbReference>
<dbReference type="EMBL" id="CP010951">
    <property type="protein sequence ID" value="AMO22853.1"/>
    <property type="molecule type" value="Genomic_DNA"/>
</dbReference>
<accession>A0A127JSH6</accession>
<evidence type="ECO:0000313" key="1">
    <source>
        <dbReference type="EMBL" id="AMO22853.1"/>
    </source>
</evidence>
<sequence>MDRRKFLGGASASLVAFGQQPLAVLAAEERKKQGVLLLNRIGPVASQIYIANADGSGERKLVDSGTLDYNASFSADGQWIVFTSERDGLGNSNIYRARADGTQAERLTDSPAVDDAAVFSPDGGKIAFVSTRDGFRANIWTLDLRTRKLRNLTGAKGVQGRSDLPNGFFRPAWSPDGRWIAFSSDRNTEWKGHHDGAGWEHTQELSIYVIRADGTGFRRVASRPEHCLGSPKWSPDGKRILFYETLAEYTYWVLRPDLLPQIESQIVSVDVATGQRTVHTSGPGMKLGAQYISNDEIVYRRKGGPAAGLYSTAAGKTPVKIDRLRTPAWSPDGRQLVYEKFTWGGWKQDQPLYSWDADREYRYTDVWPAFSRDGMLVLTAKGENSSVDIMRPDGSERKRIYDVAQSGLDPVLVKRGLAGAFFPVWSPDGEWVVFGLGNWFTERGKGSAKLMRVRRDGSGAEVLTDDTVFNAGFPSYSADGQEVVFRAWPRDGQGYDKQMGLRVLNLETRQVRVLTTGYDNLPIWSPDGGRIMFTRGVKKEGSKWSNFDIYTVRPDGTDLRRLTTSEASDGHAVWTNGGKQILWNSAIAGYRDEACLYDQTFQPYGQLFIMDADGRNKRQLTDSIWEDSTPQYTPPGSRG</sequence>
<dbReference type="SUPFAM" id="SSF82171">
    <property type="entry name" value="DPP6 N-terminal domain-like"/>
    <property type="match status" value="1"/>
</dbReference>
<dbReference type="Pfam" id="PF07676">
    <property type="entry name" value="PD40"/>
    <property type="match status" value="6"/>
</dbReference>
<gene>
    <name evidence="1" type="ORF">UC35_08060</name>
</gene>
<dbReference type="SUPFAM" id="SSF69304">
    <property type="entry name" value="Tricorn protease N-terminal domain"/>
    <property type="match status" value="1"/>
</dbReference>
<dbReference type="PATRIC" id="fig|94132.3.peg.1643"/>
<dbReference type="OrthoDB" id="262125at2"/>
<proteinExistence type="predicted"/>
<reference evidence="1 2" key="1">
    <citation type="journal article" date="2014" name="Int. J. Syst. Evol. Microbiol.">
        <title>Ramlibacter solisilvae sp. nov., isolated from forest soil, and emended description of the genus Ramlibacter.</title>
        <authorList>
            <person name="Lee H.J."/>
            <person name="Lee S.H."/>
            <person name="Lee S.S."/>
            <person name="Lee J.S."/>
            <person name="Kim Y."/>
            <person name="Kim S.C."/>
            <person name="Jeon C.O."/>
        </authorList>
    </citation>
    <scope>NUCLEOTIDE SEQUENCE [LARGE SCALE GENOMIC DNA]</scope>
    <source>
        <strain evidence="1 2">5-10</strain>
    </source>
</reference>
<name>A0A127JSH6_9BURK</name>